<dbReference type="GeneID" id="74943969"/>
<evidence type="ECO:0000259" key="5">
    <source>
        <dbReference type="Pfam" id="PF00501"/>
    </source>
</evidence>
<accession>A0A9E7R0W9</accession>
<dbReference type="RefSeq" id="WP_260592639.1">
    <property type="nucleotide sequence ID" value="NZ_CP104003.1"/>
</dbReference>
<dbReference type="GO" id="GO:0016405">
    <property type="term" value="F:CoA-ligase activity"/>
    <property type="evidence" value="ECO:0007669"/>
    <property type="project" value="UniProtKB-ARBA"/>
</dbReference>
<sequence>MTPGADDADHGYRVMPEYGDYETARESFAWDLPADHHPAEDLLRKHDPDAPAVHHVREDGVETHTFGDLDERSNRLAGALESLGVSPGDRVGVCVPQRPANPVTHLACWKVGAATVPLTVLFGTDALRYRLADAEAVALVADARVRETVASIRDDCPDLADVVYVGAGSTATDAHDFDTLLADGPAGFDPHDATPETETAVMYTSGSTGPPKGVVHSHALWLGRAAAAHNFFEGYDGADTVVWTPADWAWGAALGGTLFGAWHHGHPVVAAPREGFDPEWAFSLLADHDVTHAFMPPTALRMLMTVEAPAERFDLSLSVLATAGEPLTPEVLEWVETDLPGVACNEFYGQTELNLAVGNRSDWFDPEPGSMGRPLPGYDLAILDRETRTPLPTGETGEVALYPGDRRVFFDRYLGKPEATRAKTITLSAEDVAGTALPAGEWFLTDDLATRDDDGYVHFVSRADDVILTSGYRVGPLEVEKALLEHPAVEQAGVVGLPDETRGERIVAFVERADGDPTDDDLREELRTLVRERLAEYEYPREIRFVDDLPKTSTGKVRRTSLREREDG</sequence>
<dbReference type="GO" id="GO:0006633">
    <property type="term" value="P:fatty acid biosynthetic process"/>
    <property type="evidence" value="ECO:0007669"/>
    <property type="project" value="TreeGrafter"/>
</dbReference>
<dbReference type="Gene3D" id="3.40.50.12780">
    <property type="entry name" value="N-terminal domain of ligase-like"/>
    <property type="match status" value="1"/>
</dbReference>
<keyword evidence="3" id="KW-0547">Nucleotide-binding</keyword>
<dbReference type="InterPro" id="IPR025110">
    <property type="entry name" value="AMP-bd_C"/>
</dbReference>
<dbReference type="Gene3D" id="3.30.300.30">
    <property type="match status" value="1"/>
</dbReference>
<dbReference type="SUPFAM" id="SSF56801">
    <property type="entry name" value="Acetyl-CoA synthetase-like"/>
    <property type="match status" value="1"/>
</dbReference>
<comment type="similarity">
    <text evidence="1">Belongs to the ATP-dependent AMP-binding enzyme family.</text>
</comment>
<dbReference type="EMBL" id="CP104003">
    <property type="protein sequence ID" value="UWM53645.1"/>
    <property type="molecule type" value="Genomic_DNA"/>
</dbReference>
<evidence type="ECO:0000256" key="2">
    <source>
        <dbReference type="ARBA" id="ARBA00022598"/>
    </source>
</evidence>
<dbReference type="InterPro" id="IPR051087">
    <property type="entry name" value="Mitochondrial_ACSM"/>
</dbReference>
<dbReference type="PANTHER" id="PTHR43605:SF10">
    <property type="entry name" value="ACYL-COA SYNTHETASE MEDIUM CHAIN FAMILY MEMBER 3"/>
    <property type="match status" value="1"/>
</dbReference>
<dbReference type="Pfam" id="PF00501">
    <property type="entry name" value="AMP-binding"/>
    <property type="match status" value="1"/>
</dbReference>
<evidence type="ECO:0000313" key="8">
    <source>
        <dbReference type="Proteomes" id="UP001057580"/>
    </source>
</evidence>
<dbReference type="InterPro" id="IPR020845">
    <property type="entry name" value="AMP-binding_CS"/>
</dbReference>
<dbReference type="GO" id="GO:0005524">
    <property type="term" value="F:ATP binding"/>
    <property type="evidence" value="ECO:0007669"/>
    <property type="project" value="UniProtKB-KW"/>
</dbReference>
<keyword evidence="8" id="KW-1185">Reference proteome</keyword>
<gene>
    <name evidence="7" type="ORF">N0B31_16065</name>
</gene>
<proteinExistence type="inferred from homology"/>
<evidence type="ECO:0000256" key="4">
    <source>
        <dbReference type="ARBA" id="ARBA00022840"/>
    </source>
</evidence>
<dbReference type="InterPro" id="IPR000873">
    <property type="entry name" value="AMP-dep_synth/lig_dom"/>
</dbReference>
<dbReference type="GO" id="GO:0006637">
    <property type="term" value="P:acyl-CoA metabolic process"/>
    <property type="evidence" value="ECO:0007669"/>
    <property type="project" value="TreeGrafter"/>
</dbReference>
<evidence type="ECO:0000259" key="6">
    <source>
        <dbReference type="Pfam" id="PF13193"/>
    </source>
</evidence>
<dbReference type="GO" id="GO:0015645">
    <property type="term" value="F:fatty acid ligase activity"/>
    <property type="evidence" value="ECO:0007669"/>
    <property type="project" value="TreeGrafter"/>
</dbReference>
<feature type="domain" description="AMP-dependent synthetase/ligase" evidence="5">
    <location>
        <begin position="46"/>
        <end position="400"/>
    </location>
</feature>
<evidence type="ECO:0000313" key="7">
    <source>
        <dbReference type="EMBL" id="UWM53645.1"/>
    </source>
</evidence>
<dbReference type="KEGG" id="ssai:N0B31_16065"/>
<dbReference type="PANTHER" id="PTHR43605">
    <property type="entry name" value="ACYL-COENZYME A SYNTHETASE"/>
    <property type="match status" value="1"/>
</dbReference>
<dbReference type="Pfam" id="PF13193">
    <property type="entry name" value="AMP-binding_C"/>
    <property type="match status" value="1"/>
</dbReference>
<keyword evidence="4" id="KW-0067">ATP-binding</keyword>
<evidence type="ECO:0000256" key="3">
    <source>
        <dbReference type="ARBA" id="ARBA00022741"/>
    </source>
</evidence>
<protein>
    <submittedName>
        <fullName evidence="7">AMP-binding protein</fullName>
    </submittedName>
</protein>
<dbReference type="InterPro" id="IPR042099">
    <property type="entry name" value="ANL_N_sf"/>
</dbReference>
<dbReference type="InterPro" id="IPR045851">
    <property type="entry name" value="AMP-bd_C_sf"/>
</dbReference>
<dbReference type="Proteomes" id="UP001057580">
    <property type="component" value="Chromosome"/>
</dbReference>
<evidence type="ECO:0000256" key="1">
    <source>
        <dbReference type="ARBA" id="ARBA00006432"/>
    </source>
</evidence>
<name>A0A9E7R0W9_9EURY</name>
<organism evidence="7 8">
    <name type="scientific">Salinirubellus salinus</name>
    <dbReference type="NCBI Taxonomy" id="1364945"/>
    <lineage>
        <taxon>Archaea</taxon>
        <taxon>Methanobacteriati</taxon>
        <taxon>Methanobacteriota</taxon>
        <taxon>Stenosarchaea group</taxon>
        <taxon>Halobacteria</taxon>
        <taxon>Halobacteriales</taxon>
        <taxon>Natronomonadaceae</taxon>
        <taxon>Salinirubellus</taxon>
    </lineage>
</organism>
<dbReference type="GO" id="GO:0004321">
    <property type="term" value="F:fatty-acyl-CoA synthase activity"/>
    <property type="evidence" value="ECO:0007669"/>
    <property type="project" value="TreeGrafter"/>
</dbReference>
<keyword evidence="2" id="KW-0436">Ligase</keyword>
<dbReference type="AlphaFoldDB" id="A0A9E7R0W9"/>
<feature type="domain" description="AMP-binding enzyme C-terminal" evidence="6">
    <location>
        <begin position="478"/>
        <end position="556"/>
    </location>
</feature>
<dbReference type="PROSITE" id="PS00455">
    <property type="entry name" value="AMP_BINDING"/>
    <property type="match status" value="1"/>
</dbReference>
<reference evidence="7" key="1">
    <citation type="submission" date="2022-09" db="EMBL/GenBank/DDBJ databases">
        <title>Diverse halophilic archaea isolated from saline environments.</title>
        <authorList>
            <person name="Cui H.-L."/>
        </authorList>
    </citation>
    <scope>NUCLEOTIDE SEQUENCE</scope>
    <source>
        <strain evidence="7">ZS-35-S2</strain>
    </source>
</reference>